<accession>Q7VD66</accession>
<dbReference type="eggNOG" id="ENOG503410T">
    <property type="taxonomic scope" value="Bacteria"/>
</dbReference>
<evidence type="ECO:0000313" key="2">
    <source>
        <dbReference type="Proteomes" id="UP000001420"/>
    </source>
</evidence>
<dbReference type="OrthoDB" id="540893at2"/>
<dbReference type="HOGENOM" id="CLU_130446_0_0_3"/>
<dbReference type="Proteomes" id="UP000001420">
    <property type="component" value="Chromosome"/>
</dbReference>
<dbReference type="EnsemblBacteria" id="AAP99562">
    <property type="protein sequence ID" value="AAP99562"/>
    <property type="gene ID" value="Pro_0517"/>
</dbReference>
<protein>
    <submittedName>
        <fullName evidence="1">Uncharacterized protein</fullName>
    </submittedName>
</protein>
<proteinExistence type="predicted"/>
<organism evidence="1 2">
    <name type="scientific">Prochlorococcus marinus (strain SARG / CCMP1375 / SS120)</name>
    <dbReference type="NCBI Taxonomy" id="167539"/>
    <lineage>
        <taxon>Bacteria</taxon>
        <taxon>Bacillati</taxon>
        <taxon>Cyanobacteriota</taxon>
        <taxon>Cyanophyceae</taxon>
        <taxon>Synechococcales</taxon>
        <taxon>Prochlorococcaceae</taxon>
        <taxon>Prochlorococcus</taxon>
    </lineage>
</organism>
<dbReference type="EMBL" id="AE017126">
    <property type="protein sequence ID" value="AAP99562.1"/>
    <property type="molecule type" value="Genomic_DNA"/>
</dbReference>
<dbReference type="KEGG" id="pma:Pro_0517"/>
<name>Q7VD66_PROMA</name>
<sequence length="155" mass="17564">MVAYLNHSSSRMISKRSVVKKVLPFFRGPFSTPNVLRKYPLLASLHRGIDGALVGVLLSGTVMTSLTLHSQHLWTLNFSRLHLTRDLSHRLEESTATLERHFLERVVIPNSMVATKSSHLLYVDLPKYKKTPFKDFVATIKDQLTPASYPITNGY</sequence>
<dbReference type="PATRIC" id="fig|167539.5.peg.531"/>
<evidence type="ECO:0000313" key="1">
    <source>
        <dbReference type="EMBL" id="AAP99562.1"/>
    </source>
</evidence>
<keyword evidence="2" id="KW-1185">Reference proteome</keyword>
<reference evidence="1 2" key="1">
    <citation type="journal article" date="2003" name="Proc. Natl. Acad. Sci. U.S.A.">
        <title>Genome sequence of the cyanobacterium Prochlorococcus marinus SS120, a nearly minimal oxyphototrophic genome.</title>
        <authorList>
            <person name="Dufresne A."/>
            <person name="Salanoubat M."/>
            <person name="Partensky F."/>
            <person name="Artiguenave F."/>
            <person name="Axmann I.M."/>
            <person name="Barbe V."/>
            <person name="Duprat S."/>
            <person name="Galperin M.Y."/>
            <person name="Koonin E.V."/>
            <person name="Le Gall F."/>
            <person name="Makarova K.S."/>
            <person name="Ostrowski M."/>
            <person name="Oztas S."/>
            <person name="Robert C."/>
            <person name="Rogozin I.B."/>
            <person name="Scanlan D.J."/>
            <person name="Tandeau de Marsac N."/>
            <person name="Weissenbach J."/>
            <person name="Wincker P."/>
            <person name="Wolf Y.I."/>
            <person name="Hess W.R."/>
        </authorList>
    </citation>
    <scope>NUCLEOTIDE SEQUENCE [LARGE SCALE GENOMIC DNA]</scope>
    <source>
        <strain evidence="2">SARG / CCMP1375 / SS120</strain>
    </source>
</reference>
<gene>
    <name evidence="1" type="ordered locus">Pro_0517</name>
</gene>
<dbReference type="STRING" id="167539.Pro_0517"/>
<dbReference type="AlphaFoldDB" id="Q7VD66"/>